<dbReference type="InterPro" id="IPR045281">
    <property type="entry name" value="CONSTANS-like"/>
</dbReference>
<name>A0A843WG13_COLES</name>
<dbReference type="OrthoDB" id="786998at2759"/>
<proteinExistence type="predicted"/>
<evidence type="ECO:0000259" key="4">
    <source>
        <dbReference type="PROSITE" id="PS51017"/>
    </source>
</evidence>
<dbReference type="AlphaFoldDB" id="A0A843WG13"/>
<comment type="subcellular location">
    <subcellularLocation>
        <location evidence="1 3">Nucleus</location>
    </subcellularLocation>
</comment>
<feature type="domain" description="CCT" evidence="4">
    <location>
        <begin position="73"/>
        <end position="115"/>
    </location>
</feature>
<dbReference type="PROSITE" id="PS51017">
    <property type="entry name" value="CCT"/>
    <property type="match status" value="1"/>
</dbReference>
<comment type="caution">
    <text evidence="5">The sequence shown here is derived from an EMBL/GenBank/DDBJ whole genome shotgun (WGS) entry which is preliminary data.</text>
</comment>
<dbReference type="EMBL" id="NMUH01003691">
    <property type="protein sequence ID" value="MQM06696.1"/>
    <property type="molecule type" value="Genomic_DNA"/>
</dbReference>
<organism evidence="5 6">
    <name type="scientific">Colocasia esculenta</name>
    <name type="common">Wild taro</name>
    <name type="synonym">Arum esculentum</name>
    <dbReference type="NCBI Taxonomy" id="4460"/>
    <lineage>
        <taxon>Eukaryota</taxon>
        <taxon>Viridiplantae</taxon>
        <taxon>Streptophyta</taxon>
        <taxon>Embryophyta</taxon>
        <taxon>Tracheophyta</taxon>
        <taxon>Spermatophyta</taxon>
        <taxon>Magnoliopsida</taxon>
        <taxon>Liliopsida</taxon>
        <taxon>Araceae</taxon>
        <taxon>Aroideae</taxon>
        <taxon>Colocasieae</taxon>
        <taxon>Colocasia</taxon>
    </lineage>
</organism>
<dbReference type="PANTHER" id="PTHR31319">
    <property type="entry name" value="ZINC FINGER PROTEIN CONSTANS-LIKE 4"/>
    <property type="match status" value="1"/>
</dbReference>
<dbReference type="Pfam" id="PF06203">
    <property type="entry name" value="CCT"/>
    <property type="match status" value="1"/>
</dbReference>
<evidence type="ECO:0000313" key="6">
    <source>
        <dbReference type="Proteomes" id="UP000652761"/>
    </source>
</evidence>
<accession>A0A843WG13</accession>
<evidence type="ECO:0000256" key="2">
    <source>
        <dbReference type="ARBA" id="ARBA00023242"/>
    </source>
</evidence>
<evidence type="ECO:0000256" key="1">
    <source>
        <dbReference type="ARBA" id="ARBA00004123"/>
    </source>
</evidence>
<sequence length="122" mass="13783">MGLFIPQLQDPSQELHPLPEELFCLLQTGDGVALLVDNAGVLGNGNMSHANPIIVYPPLGNLLSTGDHKIEERRRKISRYRKKKTKRNFGRKIKYACRKALADSQPRIRGRFARVEECEASK</sequence>
<reference evidence="5" key="1">
    <citation type="submission" date="2017-07" db="EMBL/GenBank/DDBJ databases">
        <title>Taro Niue Genome Assembly and Annotation.</title>
        <authorList>
            <person name="Atibalentja N."/>
            <person name="Keating K."/>
            <person name="Fields C.J."/>
        </authorList>
    </citation>
    <scope>NUCLEOTIDE SEQUENCE</scope>
    <source>
        <strain evidence="5">Niue_2</strain>
        <tissue evidence="5">Leaf</tissue>
    </source>
</reference>
<gene>
    <name evidence="5" type="ORF">Taro_039520</name>
</gene>
<dbReference type="GO" id="GO:0009909">
    <property type="term" value="P:regulation of flower development"/>
    <property type="evidence" value="ECO:0007669"/>
    <property type="project" value="InterPro"/>
</dbReference>
<dbReference type="PANTHER" id="PTHR31319:SF71">
    <property type="entry name" value="CCT MOTIF FAMILY PROTEIN"/>
    <property type="match status" value="1"/>
</dbReference>
<dbReference type="InterPro" id="IPR010402">
    <property type="entry name" value="CCT_domain"/>
</dbReference>
<keyword evidence="2 3" id="KW-0539">Nucleus</keyword>
<dbReference type="GO" id="GO:0003700">
    <property type="term" value="F:DNA-binding transcription factor activity"/>
    <property type="evidence" value="ECO:0007669"/>
    <property type="project" value="TreeGrafter"/>
</dbReference>
<keyword evidence="6" id="KW-1185">Reference proteome</keyword>
<evidence type="ECO:0000256" key="3">
    <source>
        <dbReference type="PROSITE-ProRule" id="PRU00357"/>
    </source>
</evidence>
<dbReference type="GO" id="GO:0005634">
    <property type="term" value="C:nucleus"/>
    <property type="evidence" value="ECO:0007669"/>
    <property type="project" value="UniProtKB-SubCell"/>
</dbReference>
<dbReference type="Proteomes" id="UP000652761">
    <property type="component" value="Unassembled WGS sequence"/>
</dbReference>
<protein>
    <recommendedName>
        <fullName evidence="4">CCT domain-containing protein</fullName>
    </recommendedName>
</protein>
<evidence type="ECO:0000313" key="5">
    <source>
        <dbReference type="EMBL" id="MQM06696.1"/>
    </source>
</evidence>